<dbReference type="PANTHER" id="PTHR31336:SF3">
    <property type="entry name" value="PROTEIN LIN-37 HOMOLOG"/>
    <property type="match status" value="1"/>
</dbReference>
<evidence type="ECO:0008006" key="4">
    <source>
        <dbReference type="Google" id="ProtNLM"/>
    </source>
</evidence>
<protein>
    <recommendedName>
        <fullName evidence="4">Lin-37 DREAM MuvB core complex component</fullName>
    </recommendedName>
</protein>
<sequence length="239" mass="27444">MEVYNANAGTPEVHSARSKLDGVLKTLVDKKEQSPVLDHQFKVELDALGEALPVTPPKKCVSTKQSRKRKRSKEEVSSIEMGQYHHTYVMKLFDRSVDLAQFDENSPLYPICRAWMKNQPHNRGVNSGERSMVLDLPIPLDDDEDEGNIYKLDSPQQIKTEDGHFLSRSLPSPVPQPEERLDIHADESEALPGEDLLSTHMHRWREIRQKWKDAARKNEAFCAPSLDMLKDMFDRHCKD</sequence>
<dbReference type="AlphaFoldDB" id="A0AAD9UFH1"/>
<dbReference type="InterPro" id="IPR028226">
    <property type="entry name" value="LIN37"/>
</dbReference>
<name>A0AAD9UFH1_RIDPI</name>
<keyword evidence="3" id="KW-1185">Reference proteome</keyword>
<dbReference type="GO" id="GO:0000122">
    <property type="term" value="P:negative regulation of transcription by RNA polymerase II"/>
    <property type="evidence" value="ECO:0007669"/>
    <property type="project" value="TreeGrafter"/>
</dbReference>
<dbReference type="PANTHER" id="PTHR31336">
    <property type="entry name" value="LIN37 HOMOLOG"/>
    <property type="match status" value="1"/>
</dbReference>
<comment type="caution">
    <text evidence="2">The sequence shown here is derived from an EMBL/GenBank/DDBJ whole genome shotgun (WGS) entry which is preliminary data.</text>
</comment>
<proteinExistence type="predicted"/>
<dbReference type="GO" id="GO:0031523">
    <property type="term" value="C:Myb complex"/>
    <property type="evidence" value="ECO:0007669"/>
    <property type="project" value="TreeGrafter"/>
</dbReference>
<dbReference type="Proteomes" id="UP001209878">
    <property type="component" value="Unassembled WGS sequence"/>
</dbReference>
<accession>A0AAD9UFH1</accession>
<dbReference type="GO" id="GO:0017053">
    <property type="term" value="C:transcription repressor complex"/>
    <property type="evidence" value="ECO:0007669"/>
    <property type="project" value="InterPro"/>
</dbReference>
<dbReference type="Pfam" id="PF15306">
    <property type="entry name" value="LIN37"/>
    <property type="match status" value="1"/>
</dbReference>
<evidence type="ECO:0000256" key="1">
    <source>
        <dbReference type="SAM" id="MobiDB-lite"/>
    </source>
</evidence>
<dbReference type="EMBL" id="JAODUO010000162">
    <property type="protein sequence ID" value="KAK2187532.1"/>
    <property type="molecule type" value="Genomic_DNA"/>
</dbReference>
<reference evidence="2" key="1">
    <citation type="journal article" date="2023" name="Mol. Biol. Evol.">
        <title>Third-Generation Sequencing Reveals the Adaptive Role of the Epigenome in Three Deep-Sea Polychaetes.</title>
        <authorList>
            <person name="Perez M."/>
            <person name="Aroh O."/>
            <person name="Sun Y."/>
            <person name="Lan Y."/>
            <person name="Juniper S.K."/>
            <person name="Young C.R."/>
            <person name="Angers B."/>
            <person name="Qian P.Y."/>
        </authorList>
    </citation>
    <scope>NUCLEOTIDE SEQUENCE</scope>
    <source>
        <strain evidence="2">R07B-5</strain>
    </source>
</reference>
<evidence type="ECO:0000313" key="3">
    <source>
        <dbReference type="Proteomes" id="UP001209878"/>
    </source>
</evidence>
<gene>
    <name evidence="2" type="ORF">NP493_162g02017</name>
</gene>
<feature type="region of interest" description="Disordered" evidence="1">
    <location>
        <begin position="54"/>
        <end position="78"/>
    </location>
</feature>
<evidence type="ECO:0000313" key="2">
    <source>
        <dbReference type="EMBL" id="KAK2187532.1"/>
    </source>
</evidence>
<organism evidence="2 3">
    <name type="scientific">Ridgeia piscesae</name>
    <name type="common">Tubeworm</name>
    <dbReference type="NCBI Taxonomy" id="27915"/>
    <lineage>
        <taxon>Eukaryota</taxon>
        <taxon>Metazoa</taxon>
        <taxon>Spiralia</taxon>
        <taxon>Lophotrochozoa</taxon>
        <taxon>Annelida</taxon>
        <taxon>Polychaeta</taxon>
        <taxon>Sedentaria</taxon>
        <taxon>Canalipalpata</taxon>
        <taxon>Sabellida</taxon>
        <taxon>Siboglinidae</taxon>
        <taxon>Ridgeia</taxon>
    </lineage>
</organism>